<keyword evidence="5" id="KW-0808">Transferase</keyword>
<evidence type="ECO:0000259" key="18">
    <source>
        <dbReference type="PROSITE" id="PS50011"/>
    </source>
</evidence>
<evidence type="ECO:0000256" key="15">
    <source>
        <dbReference type="PROSITE-ProRule" id="PRU10141"/>
    </source>
</evidence>
<feature type="chain" id="PRO_5035819213" description="Protein kinase domain-containing protein" evidence="17">
    <location>
        <begin position="26"/>
        <end position="829"/>
    </location>
</feature>
<protein>
    <recommendedName>
        <fullName evidence="18">Protein kinase domain-containing protein</fullName>
    </recommendedName>
</protein>
<dbReference type="Gene3D" id="3.80.10.10">
    <property type="entry name" value="Ribonuclease Inhibitor"/>
    <property type="match status" value="1"/>
</dbReference>
<evidence type="ECO:0000256" key="8">
    <source>
        <dbReference type="ARBA" id="ARBA00022737"/>
    </source>
</evidence>
<evidence type="ECO:0000256" key="2">
    <source>
        <dbReference type="ARBA" id="ARBA00022527"/>
    </source>
</evidence>
<comment type="subcellular location">
    <subcellularLocation>
        <location evidence="1">Membrane</location>
        <topology evidence="1">Single-pass membrane protein</topology>
    </subcellularLocation>
</comment>
<dbReference type="FunFam" id="1.10.510.10:FF:000146">
    <property type="entry name" value="LRR receptor-like serine/threonine-protein kinase IOS1"/>
    <property type="match status" value="1"/>
</dbReference>
<keyword evidence="3" id="KW-0597">Phosphoprotein</keyword>
<evidence type="ECO:0000256" key="3">
    <source>
        <dbReference type="ARBA" id="ARBA00022553"/>
    </source>
</evidence>
<dbReference type="InterPro" id="IPR011009">
    <property type="entry name" value="Kinase-like_dom_sf"/>
</dbReference>
<feature type="binding site" evidence="15">
    <location>
        <position position="584"/>
    </location>
    <ligand>
        <name>ATP</name>
        <dbReference type="ChEBI" id="CHEBI:30616"/>
    </ligand>
</feature>
<dbReference type="PROSITE" id="PS50011">
    <property type="entry name" value="PROTEIN_KINASE_DOM"/>
    <property type="match status" value="1"/>
</dbReference>
<evidence type="ECO:0000256" key="10">
    <source>
        <dbReference type="ARBA" id="ARBA00022777"/>
    </source>
</evidence>
<dbReference type="PROSITE" id="PS00108">
    <property type="entry name" value="PROTEIN_KINASE_ST"/>
    <property type="match status" value="1"/>
</dbReference>
<dbReference type="SMART" id="SM00220">
    <property type="entry name" value="S_TKc"/>
    <property type="match status" value="1"/>
</dbReference>
<keyword evidence="10" id="KW-0418">Kinase</keyword>
<dbReference type="InterPro" id="IPR024788">
    <property type="entry name" value="Malectin-like_Carb-bd_dom"/>
</dbReference>
<dbReference type="GO" id="GO:0005524">
    <property type="term" value="F:ATP binding"/>
    <property type="evidence" value="ECO:0007669"/>
    <property type="project" value="UniProtKB-UniRule"/>
</dbReference>
<comment type="caution">
    <text evidence="19">The sequence shown here is derived from an EMBL/GenBank/DDBJ whole genome shotgun (WGS) entry which is preliminary data.</text>
</comment>
<keyword evidence="2" id="KW-0723">Serine/threonine-protein kinase</keyword>
<dbReference type="Pfam" id="PF12819">
    <property type="entry name" value="Malectin_like"/>
    <property type="match status" value="1"/>
</dbReference>
<evidence type="ECO:0000256" key="5">
    <source>
        <dbReference type="ARBA" id="ARBA00022679"/>
    </source>
</evidence>
<keyword evidence="14" id="KW-0675">Receptor</keyword>
<dbReference type="Gene3D" id="1.10.510.10">
    <property type="entry name" value="Transferase(Phosphotransferase) domain 1"/>
    <property type="match status" value="1"/>
</dbReference>
<evidence type="ECO:0000256" key="9">
    <source>
        <dbReference type="ARBA" id="ARBA00022741"/>
    </source>
</evidence>
<evidence type="ECO:0000256" key="6">
    <source>
        <dbReference type="ARBA" id="ARBA00022692"/>
    </source>
</evidence>
<dbReference type="GO" id="GO:0016020">
    <property type="term" value="C:membrane"/>
    <property type="evidence" value="ECO:0007669"/>
    <property type="project" value="UniProtKB-SubCell"/>
</dbReference>
<keyword evidence="6 16" id="KW-0812">Transmembrane</keyword>
<dbReference type="AlphaFoldDB" id="A0A8S9R2P5"/>
<keyword evidence="11 15" id="KW-0067">ATP-binding</keyword>
<evidence type="ECO:0000256" key="13">
    <source>
        <dbReference type="ARBA" id="ARBA00023136"/>
    </source>
</evidence>
<evidence type="ECO:0000313" key="19">
    <source>
        <dbReference type="EMBL" id="KAF3557149.1"/>
    </source>
</evidence>
<evidence type="ECO:0000313" key="20">
    <source>
        <dbReference type="Proteomes" id="UP000712600"/>
    </source>
</evidence>
<dbReference type="SUPFAM" id="SSF56112">
    <property type="entry name" value="Protein kinase-like (PK-like)"/>
    <property type="match status" value="1"/>
</dbReference>
<proteinExistence type="predicted"/>
<name>A0A8S9R2P5_BRACR</name>
<accession>A0A8S9R2P5</accession>
<evidence type="ECO:0000256" key="1">
    <source>
        <dbReference type="ARBA" id="ARBA00004167"/>
    </source>
</evidence>
<reference evidence="19" key="1">
    <citation type="submission" date="2019-12" db="EMBL/GenBank/DDBJ databases">
        <title>Genome sequencing and annotation of Brassica cretica.</title>
        <authorList>
            <person name="Studholme D.J."/>
            <person name="Sarris P."/>
        </authorList>
    </citation>
    <scope>NUCLEOTIDE SEQUENCE</scope>
    <source>
        <strain evidence="19">PFS-109/04</strain>
        <tissue evidence="19">Leaf</tissue>
    </source>
</reference>
<gene>
    <name evidence="19" type="ORF">F2Q69_00012079</name>
</gene>
<feature type="signal peptide" evidence="17">
    <location>
        <begin position="1"/>
        <end position="25"/>
    </location>
</feature>
<dbReference type="FunFam" id="3.80.10.10:FF:000129">
    <property type="entry name" value="Leucine-rich repeat receptor-like kinase"/>
    <property type="match status" value="1"/>
</dbReference>
<dbReference type="Pfam" id="PF13855">
    <property type="entry name" value="LRR_8"/>
    <property type="match status" value="1"/>
</dbReference>
<dbReference type="GO" id="GO:0004674">
    <property type="term" value="F:protein serine/threonine kinase activity"/>
    <property type="evidence" value="ECO:0007669"/>
    <property type="project" value="UniProtKB-KW"/>
</dbReference>
<keyword evidence="4" id="KW-0433">Leucine-rich repeat</keyword>
<dbReference type="PANTHER" id="PTHR45631:SF97">
    <property type="entry name" value="LEUCINE-RICH REPEAT PROTEIN KINASE FAMILY PROTEIN"/>
    <property type="match status" value="1"/>
</dbReference>
<dbReference type="PANTHER" id="PTHR45631">
    <property type="entry name" value="OS07G0107800 PROTEIN-RELATED"/>
    <property type="match status" value="1"/>
</dbReference>
<evidence type="ECO:0000256" key="16">
    <source>
        <dbReference type="SAM" id="Phobius"/>
    </source>
</evidence>
<dbReference type="InterPro" id="IPR017441">
    <property type="entry name" value="Protein_kinase_ATP_BS"/>
</dbReference>
<dbReference type="Proteomes" id="UP000712600">
    <property type="component" value="Unassembled WGS sequence"/>
</dbReference>
<evidence type="ECO:0000256" key="11">
    <source>
        <dbReference type="ARBA" id="ARBA00022840"/>
    </source>
</evidence>
<keyword evidence="7 17" id="KW-0732">Signal</keyword>
<evidence type="ECO:0000256" key="14">
    <source>
        <dbReference type="ARBA" id="ARBA00023170"/>
    </source>
</evidence>
<dbReference type="SUPFAM" id="SSF52058">
    <property type="entry name" value="L domain-like"/>
    <property type="match status" value="1"/>
</dbReference>
<sequence>MESLQGLLLALIIVVFGTTTHLIQAQPDPKDFISLDCGLHPAASPYTEPLTKLTYTSDANFTQGGQSGRVQKSFEEDYKPFTVLRYFPDGIRNCYNLKVILGTKYLIKAIFLYGNYDGLRDAPKFDLYLGPNIWTTVDLKSSIFGSDKEEIIHIPKSSSLQICLVKTGKTTPIISALELRPLRDDTYPADVYDRQWDPKSSSFKFNFVNTSLSVNASTPYELPQEVISKAVVNQNVTEKLSFDWYVDDRKDQAFIYLHFAEIQTFRGNDTREFDITWEGDNENFTVSAYRPPKLQLETLYNPYPMKCTFLECTVELVMTKSSTLPPMINAMEAYKIIDFPDAETNPEDVAAVQNVRDTYEISRIDWQGDPCVPQMFKWEGINCSYTNTTIPPRIISLDLSSSGLEGLIASSIQNLTHLQELDLSNNNLSGEVPEFLANMESLLLINLGWNSLAGPIPQALRDREKKGLKLTVQGNPNLCLSGSCNNNNKKVLVPVIASVAAVAALVALLVLIFVFRKKTPLAEGTAAATTRELPRKFSIYSKKKRFTYSEVVELTDNFKRVLGEGGFGVVYHGSLNDTEPVAVKVLSESSVQGYKEFKAEVSFSFTGESAGSTLKWASRLKIAVEAAQGLEYLHVGCEPPMVHRDVKSTNILLDDRFEAKLADFGLSRSFCVGAETQVATVVAGTPGYLDPEYYQTNWLNEKSDVYSFGIVVMEMITNRSVIELTREKAHIAEWVKILISRGDLEKIVDTNLGGDYDSNTVWKILELAMSCVSHSSSDRPTMSKVVNVLKECMISENSRIKGGQVQDDDSKNSLELTVDFGTQVTPDAR</sequence>
<evidence type="ECO:0000256" key="4">
    <source>
        <dbReference type="ARBA" id="ARBA00022614"/>
    </source>
</evidence>
<dbReference type="EMBL" id="QGKX02000996">
    <property type="protein sequence ID" value="KAF3557149.1"/>
    <property type="molecule type" value="Genomic_DNA"/>
</dbReference>
<dbReference type="InterPro" id="IPR008271">
    <property type="entry name" value="Ser/Thr_kinase_AS"/>
</dbReference>
<dbReference type="Pfam" id="PF00069">
    <property type="entry name" value="Pkinase"/>
    <property type="match status" value="1"/>
</dbReference>
<evidence type="ECO:0000256" key="12">
    <source>
        <dbReference type="ARBA" id="ARBA00022989"/>
    </source>
</evidence>
<keyword evidence="8" id="KW-0677">Repeat</keyword>
<dbReference type="InterPro" id="IPR000719">
    <property type="entry name" value="Prot_kinase_dom"/>
</dbReference>
<organism evidence="19 20">
    <name type="scientific">Brassica cretica</name>
    <name type="common">Mustard</name>
    <dbReference type="NCBI Taxonomy" id="69181"/>
    <lineage>
        <taxon>Eukaryota</taxon>
        <taxon>Viridiplantae</taxon>
        <taxon>Streptophyta</taxon>
        <taxon>Embryophyta</taxon>
        <taxon>Tracheophyta</taxon>
        <taxon>Spermatophyta</taxon>
        <taxon>Magnoliopsida</taxon>
        <taxon>eudicotyledons</taxon>
        <taxon>Gunneridae</taxon>
        <taxon>Pentapetalae</taxon>
        <taxon>rosids</taxon>
        <taxon>malvids</taxon>
        <taxon>Brassicales</taxon>
        <taxon>Brassicaceae</taxon>
        <taxon>Brassiceae</taxon>
        <taxon>Brassica</taxon>
    </lineage>
</organism>
<feature type="domain" description="Protein kinase" evidence="18">
    <location>
        <begin position="465"/>
        <end position="793"/>
    </location>
</feature>
<dbReference type="Gene3D" id="3.30.200.20">
    <property type="entry name" value="Phosphorylase Kinase, domain 1"/>
    <property type="match status" value="1"/>
</dbReference>
<evidence type="ECO:0000256" key="7">
    <source>
        <dbReference type="ARBA" id="ARBA00022729"/>
    </source>
</evidence>
<dbReference type="PROSITE" id="PS00107">
    <property type="entry name" value="PROTEIN_KINASE_ATP"/>
    <property type="match status" value="1"/>
</dbReference>
<keyword evidence="12 16" id="KW-1133">Transmembrane helix</keyword>
<keyword evidence="13 16" id="KW-0472">Membrane</keyword>
<keyword evidence="9 15" id="KW-0547">Nucleotide-binding</keyword>
<evidence type="ECO:0000256" key="17">
    <source>
        <dbReference type="SAM" id="SignalP"/>
    </source>
</evidence>
<dbReference type="InterPro" id="IPR001611">
    <property type="entry name" value="Leu-rich_rpt"/>
</dbReference>
<feature type="transmembrane region" description="Helical" evidence="16">
    <location>
        <begin position="491"/>
        <end position="515"/>
    </location>
</feature>
<dbReference type="InterPro" id="IPR032675">
    <property type="entry name" value="LRR_dom_sf"/>
</dbReference>